<dbReference type="AlphaFoldDB" id="A0A1N7BN01"/>
<dbReference type="STRING" id="58117.SAMN05421833_11073"/>
<dbReference type="EMBL" id="FTNI01000010">
    <property type="protein sequence ID" value="SIR52544.1"/>
    <property type="molecule type" value="Genomic_DNA"/>
</dbReference>
<feature type="region of interest" description="Disordered" evidence="1">
    <location>
        <begin position="342"/>
        <end position="363"/>
    </location>
</feature>
<dbReference type="Proteomes" id="UP000186096">
    <property type="component" value="Unassembled WGS sequence"/>
</dbReference>
<feature type="chain" id="PRO_5012681423" evidence="2">
    <location>
        <begin position="22"/>
        <end position="363"/>
    </location>
</feature>
<evidence type="ECO:0000313" key="3">
    <source>
        <dbReference type="EMBL" id="SIR52544.1"/>
    </source>
</evidence>
<evidence type="ECO:0000256" key="1">
    <source>
        <dbReference type="SAM" id="MobiDB-lite"/>
    </source>
</evidence>
<dbReference type="RefSeq" id="WP_076435365.1">
    <property type="nucleotide sequence ID" value="NZ_FTNI01000010.1"/>
</dbReference>
<reference evidence="4" key="1">
    <citation type="submission" date="2017-01" db="EMBL/GenBank/DDBJ databases">
        <authorList>
            <person name="Varghese N."/>
            <person name="Submissions S."/>
        </authorList>
    </citation>
    <scope>NUCLEOTIDE SEQUENCE [LARGE SCALE GENOMIC DNA]</scope>
    <source>
        <strain evidence="4">ATCC 12950</strain>
    </source>
</reference>
<sequence>MRTAFVSGLTALGLACMPAVAASGVTDQGGQAGETAPAWRLTRVNTLPGDDVLDDVTVLGNGSVWAAGHRAVNGRLRGLVEWFDGTAWKVIPGSPPYELKAVTAGSNRDVWVFGPGKASRWNGRAWATSSLGSGFSTTDADGTGAKDVWAVAESSASARHWNGSSWKSVRLPAHAAAVDAYRAGDVWAAGTKGSRPAIMRWNGKAWALAPTPSITLPAPDAAAVLNDIAVLGPGNVWAVGGVSWEGANDEGDDVTFSRTLVMRWNGRSWSASLGAANAQPYTEVEPDGRGGVWVVQGNWNPTLWRVTGSTWRSTPIPRKAGTDAALFSIARRPGTTTVWGAGFTVPQGDPDDPSANGAFWRTN</sequence>
<organism evidence="3 4">
    <name type="scientific">Microbispora rosea</name>
    <dbReference type="NCBI Taxonomy" id="58117"/>
    <lineage>
        <taxon>Bacteria</taxon>
        <taxon>Bacillati</taxon>
        <taxon>Actinomycetota</taxon>
        <taxon>Actinomycetes</taxon>
        <taxon>Streptosporangiales</taxon>
        <taxon>Streptosporangiaceae</taxon>
        <taxon>Microbispora</taxon>
    </lineage>
</organism>
<dbReference type="PROSITE" id="PS51257">
    <property type="entry name" value="PROKAR_LIPOPROTEIN"/>
    <property type="match status" value="1"/>
</dbReference>
<name>A0A1N7BN01_9ACTN</name>
<proteinExistence type="predicted"/>
<feature type="signal peptide" evidence="2">
    <location>
        <begin position="1"/>
        <end position="21"/>
    </location>
</feature>
<evidence type="ECO:0000256" key="2">
    <source>
        <dbReference type="SAM" id="SignalP"/>
    </source>
</evidence>
<gene>
    <name evidence="3" type="ORF">SAMN05421833_11073</name>
</gene>
<protein>
    <submittedName>
        <fullName evidence="3">Uncharacterized protein</fullName>
    </submittedName>
</protein>
<accession>A0A1N7BN01</accession>
<keyword evidence="4" id="KW-1185">Reference proteome</keyword>
<keyword evidence="2" id="KW-0732">Signal</keyword>
<dbReference type="OrthoDB" id="3515089at2"/>
<evidence type="ECO:0000313" key="4">
    <source>
        <dbReference type="Proteomes" id="UP000186096"/>
    </source>
</evidence>